<comment type="cofactor">
    <cofactor evidence="18">
        <name>Cu cation</name>
        <dbReference type="ChEBI" id="CHEBI:23378"/>
    </cofactor>
    <text evidence="18">Binds a copper A center.</text>
</comment>
<proteinExistence type="inferred from homology"/>
<dbReference type="AlphaFoldDB" id="A0A7H1K1B5"/>
<keyword evidence="15 18" id="KW-0496">Mitochondrion</keyword>
<dbReference type="GO" id="GO:0005743">
    <property type="term" value="C:mitochondrial inner membrane"/>
    <property type="evidence" value="ECO:0007669"/>
    <property type="project" value="UniProtKB-SubCell"/>
</dbReference>
<evidence type="ECO:0000313" key="22">
    <source>
        <dbReference type="EMBL" id="QNT17931.1"/>
    </source>
</evidence>
<evidence type="ECO:0000256" key="9">
    <source>
        <dbReference type="ARBA" id="ARBA00022792"/>
    </source>
</evidence>
<keyword evidence="13 19" id="KW-1133">Transmembrane helix</keyword>
<dbReference type="InterPro" id="IPR036257">
    <property type="entry name" value="Cyt_c_oxidase_su2_TM_sf"/>
</dbReference>
<evidence type="ECO:0000256" key="17">
    <source>
        <dbReference type="ARBA" id="ARBA00049512"/>
    </source>
</evidence>
<comment type="function">
    <text evidence="18">Component of the cytochrome c oxidase, the last enzyme in the mitochondrial electron transport chain which drives oxidative phosphorylation. The respiratory chain contains 3 multisubunit complexes succinate dehydrogenase (complex II, CII), ubiquinol-cytochrome c oxidoreductase (cytochrome b-c1 complex, complex III, CIII) and cytochrome c oxidase (complex IV, CIV), that cooperate to transfer electrons derived from NADH and succinate to molecular oxygen, creating an electrochemical gradient over the inner membrane that drives transmembrane transport and the ATP synthase. Cytochrome c oxidase is the component of the respiratory chain that catalyzes the reduction of oxygen to water. Electrons originating from reduced cytochrome c in the intermembrane space (IMS) are transferred via the dinuclear copper A center (CU(A)) of subunit 2 and heme A of subunit 1 to the active site in subunit 1, a binuclear center (BNC) formed by heme A3 and copper B (CU(B)). The BNC reduces molecular oxygen to 2 water molecules using 4 electrons from cytochrome c in the IMS and 4 protons from the mitochondrial matrix.</text>
</comment>
<sequence length="220" mass="25127">MWGQLGFQDSCSPLMLHISMIHDSVMMTCLMVSMVVGYVMTFSIFSFSWNRFLSSAELLETFWVAMPAVVLFLLAVPSLQCLYLMDELFAPSLSIKILGHQWYWSYEYSDLGHKEFDSYLMPVEDSVFRLLDSDSTVFVPLHSEIRAIVTSTDVLHAWTIPSMGVKMDAVPGRLNHVMLYSTKLGSMYGQCSEMCGTLHSFMPIKVCVLTKKQFLHWLKT</sequence>
<dbReference type="InterPro" id="IPR001505">
    <property type="entry name" value="Copper_CuA"/>
</dbReference>
<evidence type="ECO:0000259" key="21">
    <source>
        <dbReference type="PROSITE" id="PS50999"/>
    </source>
</evidence>
<evidence type="ECO:0000256" key="6">
    <source>
        <dbReference type="ARBA" id="ARBA00022660"/>
    </source>
</evidence>
<feature type="domain" description="Cytochrome oxidase subunit II copper A binding" evidence="20">
    <location>
        <begin position="90"/>
        <end position="220"/>
    </location>
</feature>
<dbReference type="PRINTS" id="PR01166">
    <property type="entry name" value="CYCOXIDASEII"/>
</dbReference>
<comment type="similarity">
    <text evidence="2 18">Belongs to the cytochrome c oxidase subunit 2 family.</text>
</comment>
<organism evidence="22">
    <name type="scientific">Pedicinus badii</name>
    <dbReference type="NCBI Taxonomy" id="430776"/>
    <lineage>
        <taxon>Eukaryota</taxon>
        <taxon>Metazoa</taxon>
        <taxon>Ecdysozoa</taxon>
        <taxon>Arthropoda</taxon>
        <taxon>Hexapoda</taxon>
        <taxon>Insecta</taxon>
        <taxon>Pterygota</taxon>
        <taxon>Neoptera</taxon>
        <taxon>Paraneoptera</taxon>
        <taxon>Psocodea</taxon>
        <taxon>Troctomorpha</taxon>
        <taxon>Phthiraptera</taxon>
        <taxon>Anoplura</taxon>
        <taxon>Pedicinidae</taxon>
        <taxon>Pedicinus</taxon>
    </lineage>
</organism>
<dbReference type="GO" id="GO:0004129">
    <property type="term" value="F:cytochrome-c oxidase activity"/>
    <property type="evidence" value="ECO:0007669"/>
    <property type="project" value="UniProtKB-EC"/>
</dbReference>
<evidence type="ECO:0000256" key="16">
    <source>
        <dbReference type="ARBA" id="ARBA00023136"/>
    </source>
</evidence>
<dbReference type="PROSITE" id="PS00078">
    <property type="entry name" value="COX2"/>
    <property type="match status" value="1"/>
</dbReference>
<keyword evidence="14 18" id="KW-0186">Copper</keyword>
<dbReference type="Gene3D" id="1.10.287.90">
    <property type="match status" value="1"/>
</dbReference>
<name>A0A7H1K1B5_9NEOP</name>
<geneLocation type="mitochondrion" evidence="22"/>
<feature type="transmembrane region" description="Helical" evidence="19">
    <location>
        <begin position="25"/>
        <end position="49"/>
    </location>
</feature>
<dbReference type="Pfam" id="PF02790">
    <property type="entry name" value="COX2_TM"/>
    <property type="match status" value="1"/>
</dbReference>
<keyword evidence="5 18" id="KW-0813">Transport</keyword>
<feature type="domain" description="Cytochrome oxidase subunit II transmembrane region profile" evidence="21">
    <location>
        <begin position="1"/>
        <end position="89"/>
    </location>
</feature>
<evidence type="ECO:0000256" key="4">
    <source>
        <dbReference type="ARBA" id="ARBA00015946"/>
    </source>
</evidence>
<protein>
    <recommendedName>
        <fullName evidence="4 18">Cytochrome c oxidase subunit 2</fullName>
    </recommendedName>
</protein>
<keyword evidence="12 18" id="KW-0249">Electron transport</keyword>
<keyword evidence="6 18" id="KW-0679">Respiratory chain</keyword>
<dbReference type="Gene3D" id="2.60.40.420">
    <property type="entry name" value="Cupredoxins - blue copper proteins"/>
    <property type="match status" value="1"/>
</dbReference>
<comment type="subcellular location">
    <subcellularLocation>
        <location evidence="1 18">Mitochondrion inner membrane</location>
        <topology evidence="1 18">Multi-pass membrane protein</topology>
    </subcellularLocation>
</comment>
<evidence type="ECO:0000256" key="8">
    <source>
        <dbReference type="ARBA" id="ARBA00022723"/>
    </source>
</evidence>
<dbReference type="PANTHER" id="PTHR22888:SF9">
    <property type="entry name" value="CYTOCHROME C OXIDASE SUBUNIT 2"/>
    <property type="match status" value="1"/>
</dbReference>
<evidence type="ECO:0000256" key="14">
    <source>
        <dbReference type="ARBA" id="ARBA00023008"/>
    </source>
</evidence>
<keyword evidence="11" id="KW-1278">Translocase</keyword>
<evidence type="ECO:0000256" key="13">
    <source>
        <dbReference type="ARBA" id="ARBA00022989"/>
    </source>
</evidence>
<keyword evidence="7 18" id="KW-0812">Transmembrane</keyword>
<evidence type="ECO:0000256" key="5">
    <source>
        <dbReference type="ARBA" id="ARBA00022448"/>
    </source>
</evidence>
<evidence type="ECO:0000256" key="7">
    <source>
        <dbReference type="ARBA" id="ARBA00022692"/>
    </source>
</evidence>
<evidence type="ECO:0000256" key="3">
    <source>
        <dbReference type="ARBA" id="ARBA00011164"/>
    </source>
</evidence>
<comment type="subunit">
    <text evidence="3">Component of the cytochrome c oxidase (complex IV, CIV), a multisubunit enzyme composed of a catalytic core of 3 subunits and several supernumerary subunits. The complex exists as a monomer or a dimer and forms supercomplexes (SCs) in the inner mitochondrial membrane with ubiquinol-cytochrome c oxidoreductase (cytochrome b-c1 complex, complex III, CIII).</text>
</comment>
<evidence type="ECO:0000256" key="12">
    <source>
        <dbReference type="ARBA" id="ARBA00022982"/>
    </source>
</evidence>
<evidence type="ECO:0000256" key="1">
    <source>
        <dbReference type="ARBA" id="ARBA00004448"/>
    </source>
</evidence>
<dbReference type="SUPFAM" id="SSF49503">
    <property type="entry name" value="Cupredoxins"/>
    <property type="match status" value="1"/>
</dbReference>
<dbReference type="InterPro" id="IPR008972">
    <property type="entry name" value="Cupredoxin"/>
</dbReference>
<comment type="catalytic activity">
    <reaction evidence="17">
        <text>4 Fe(II)-[cytochrome c] + O2 + 8 H(+)(in) = 4 Fe(III)-[cytochrome c] + 2 H2O + 4 H(+)(out)</text>
        <dbReference type="Rhea" id="RHEA:11436"/>
        <dbReference type="Rhea" id="RHEA-COMP:10350"/>
        <dbReference type="Rhea" id="RHEA-COMP:14399"/>
        <dbReference type="ChEBI" id="CHEBI:15377"/>
        <dbReference type="ChEBI" id="CHEBI:15378"/>
        <dbReference type="ChEBI" id="CHEBI:15379"/>
        <dbReference type="ChEBI" id="CHEBI:29033"/>
        <dbReference type="ChEBI" id="CHEBI:29034"/>
        <dbReference type="EC" id="7.1.1.9"/>
    </reaction>
    <physiologicalReaction direction="left-to-right" evidence="17">
        <dbReference type="Rhea" id="RHEA:11437"/>
    </physiologicalReaction>
</comment>
<keyword evidence="10" id="KW-0460">Magnesium</keyword>
<keyword evidence="9 18" id="KW-0999">Mitochondrion inner membrane</keyword>
<feature type="transmembrane region" description="Helical" evidence="19">
    <location>
        <begin position="61"/>
        <end position="85"/>
    </location>
</feature>
<dbReference type="PANTHER" id="PTHR22888">
    <property type="entry name" value="CYTOCHROME C OXIDASE, SUBUNIT II"/>
    <property type="match status" value="1"/>
</dbReference>
<dbReference type="GO" id="GO:0042773">
    <property type="term" value="P:ATP synthesis coupled electron transport"/>
    <property type="evidence" value="ECO:0007669"/>
    <property type="project" value="TreeGrafter"/>
</dbReference>
<reference evidence="22" key="1">
    <citation type="submission" date="2020-06" db="EMBL/GenBank/DDBJ databases">
        <title>Mitochondrial karyotypes evolved in opposite directions between closely related macaque louse Pedicinus obtusus and colobus louse Pedicinus badii.</title>
        <authorList>
            <person name="Dong Y."/>
            <person name="Fu Y."/>
            <person name="Wang W."/>
            <person name="Nie Y."/>
            <person name="Liu G."/>
            <person name="Shao R."/>
        </authorList>
    </citation>
    <scope>NUCLEOTIDE SEQUENCE</scope>
</reference>
<evidence type="ECO:0000256" key="10">
    <source>
        <dbReference type="ARBA" id="ARBA00022842"/>
    </source>
</evidence>
<keyword evidence="8 18" id="KW-0479">Metal-binding</keyword>
<keyword evidence="16 18" id="KW-0472">Membrane</keyword>
<dbReference type="Pfam" id="PF00116">
    <property type="entry name" value="COX2"/>
    <property type="match status" value="1"/>
</dbReference>
<dbReference type="PROSITE" id="PS50857">
    <property type="entry name" value="COX2_CUA"/>
    <property type="match status" value="1"/>
</dbReference>
<accession>A0A7H1K1B5</accession>
<evidence type="ECO:0000256" key="11">
    <source>
        <dbReference type="ARBA" id="ARBA00022967"/>
    </source>
</evidence>
<dbReference type="PROSITE" id="PS50999">
    <property type="entry name" value="COX2_TM"/>
    <property type="match status" value="1"/>
</dbReference>
<dbReference type="InterPro" id="IPR002429">
    <property type="entry name" value="CcO_II-like_C"/>
</dbReference>
<dbReference type="InterPro" id="IPR045187">
    <property type="entry name" value="CcO_II"/>
</dbReference>
<evidence type="ECO:0000256" key="15">
    <source>
        <dbReference type="ARBA" id="ARBA00023128"/>
    </source>
</evidence>
<evidence type="ECO:0000259" key="20">
    <source>
        <dbReference type="PROSITE" id="PS50857"/>
    </source>
</evidence>
<evidence type="ECO:0000256" key="19">
    <source>
        <dbReference type="SAM" id="Phobius"/>
    </source>
</evidence>
<evidence type="ECO:0000256" key="18">
    <source>
        <dbReference type="RuleBase" id="RU000457"/>
    </source>
</evidence>
<dbReference type="GO" id="GO:0005507">
    <property type="term" value="F:copper ion binding"/>
    <property type="evidence" value="ECO:0007669"/>
    <property type="project" value="InterPro"/>
</dbReference>
<gene>
    <name evidence="22" type="primary">cox2</name>
</gene>
<dbReference type="EMBL" id="MT721739">
    <property type="protein sequence ID" value="QNT17931.1"/>
    <property type="molecule type" value="Genomic_DNA"/>
</dbReference>
<evidence type="ECO:0000256" key="2">
    <source>
        <dbReference type="ARBA" id="ARBA00007866"/>
    </source>
</evidence>
<dbReference type="SUPFAM" id="SSF81464">
    <property type="entry name" value="Cytochrome c oxidase subunit II-like, transmembrane region"/>
    <property type="match status" value="1"/>
</dbReference>
<dbReference type="InterPro" id="IPR011759">
    <property type="entry name" value="Cyt_c_oxidase_su2_TM_dom"/>
</dbReference>